<comment type="similarity">
    <text evidence="1">Belongs to the arginase family. Agmatinase subfamily.</text>
</comment>
<dbReference type="PROSITE" id="PS51409">
    <property type="entry name" value="ARGINASE_2"/>
    <property type="match status" value="1"/>
</dbReference>
<dbReference type="InterPro" id="IPR020855">
    <property type="entry name" value="Ureohydrolase_Mn_BS"/>
</dbReference>
<organism evidence="5 6">
    <name type="scientific">Oharaeibacter diazotrophicus</name>
    <dbReference type="NCBI Taxonomy" id="1920512"/>
    <lineage>
        <taxon>Bacteria</taxon>
        <taxon>Pseudomonadati</taxon>
        <taxon>Pseudomonadota</taxon>
        <taxon>Alphaproteobacteria</taxon>
        <taxon>Hyphomicrobiales</taxon>
        <taxon>Pleomorphomonadaceae</taxon>
        <taxon>Oharaeibacter</taxon>
    </lineage>
</organism>
<evidence type="ECO:0000256" key="3">
    <source>
        <dbReference type="ARBA" id="ARBA00022801"/>
    </source>
</evidence>
<dbReference type="PIRSF" id="PIRSF036979">
    <property type="entry name" value="Arginase"/>
    <property type="match status" value="1"/>
</dbReference>
<dbReference type="OrthoDB" id="9788689at2"/>
<dbReference type="PANTHER" id="PTHR11358">
    <property type="entry name" value="ARGINASE/AGMATINASE"/>
    <property type="match status" value="1"/>
</dbReference>
<evidence type="ECO:0000256" key="4">
    <source>
        <dbReference type="RuleBase" id="RU003684"/>
    </source>
</evidence>
<dbReference type="SUPFAM" id="SSF52768">
    <property type="entry name" value="Arginase/deacetylase"/>
    <property type="match status" value="1"/>
</dbReference>
<dbReference type="CDD" id="cd11592">
    <property type="entry name" value="Agmatinase_PAH"/>
    <property type="match status" value="1"/>
</dbReference>
<evidence type="ECO:0000256" key="1">
    <source>
        <dbReference type="ARBA" id="ARBA00009227"/>
    </source>
</evidence>
<dbReference type="Proteomes" id="UP000294547">
    <property type="component" value="Unassembled WGS sequence"/>
</dbReference>
<evidence type="ECO:0000313" key="6">
    <source>
        <dbReference type="Proteomes" id="UP000294547"/>
    </source>
</evidence>
<keyword evidence="6" id="KW-1185">Reference proteome</keyword>
<dbReference type="Pfam" id="PF00491">
    <property type="entry name" value="Arginase"/>
    <property type="match status" value="1"/>
</dbReference>
<dbReference type="InterPro" id="IPR023696">
    <property type="entry name" value="Ureohydrolase_dom_sf"/>
</dbReference>
<accession>A0A4R6RKL2</accession>
<name>A0A4R6RKL2_9HYPH</name>
<comment type="caution">
    <text evidence="5">The sequence shown here is derived from an EMBL/GenBank/DDBJ whole genome shotgun (WGS) entry which is preliminary data.</text>
</comment>
<dbReference type="PRINTS" id="PR00116">
    <property type="entry name" value="ARGINASE"/>
</dbReference>
<dbReference type="PANTHER" id="PTHR11358:SF26">
    <property type="entry name" value="GUANIDINO ACID HYDROLASE, MITOCHONDRIAL"/>
    <property type="match status" value="1"/>
</dbReference>
<dbReference type="PROSITE" id="PS01053">
    <property type="entry name" value="ARGINASE_1"/>
    <property type="match status" value="1"/>
</dbReference>
<dbReference type="GO" id="GO:0033389">
    <property type="term" value="P:putrescine biosynthetic process from arginine, via agmatine"/>
    <property type="evidence" value="ECO:0007669"/>
    <property type="project" value="TreeGrafter"/>
</dbReference>
<dbReference type="RefSeq" id="WP_126535850.1">
    <property type="nucleotide sequence ID" value="NZ_BSPM01000008.1"/>
</dbReference>
<keyword evidence="2" id="KW-0479">Metal-binding</keyword>
<evidence type="ECO:0000256" key="2">
    <source>
        <dbReference type="ARBA" id="ARBA00022723"/>
    </source>
</evidence>
<dbReference type="EMBL" id="SNXY01000006">
    <property type="protein sequence ID" value="TDP87201.1"/>
    <property type="molecule type" value="Genomic_DNA"/>
</dbReference>
<proteinExistence type="inferred from homology"/>
<dbReference type="NCBIfam" id="TIGR01230">
    <property type="entry name" value="agmatinase"/>
    <property type="match status" value="1"/>
</dbReference>
<gene>
    <name evidence="5" type="ORF">EDD54_1088</name>
</gene>
<sequence length="338" mass="35609">MDAFDPAFLPVSGFDLPRYAGIPTFMRLPHAGPADGVEVGLVGVPWDGGTTNRPGARHGPRALRDASTMVRMVNQATAAAPFHTVRCADLGDVPPNPASLDDSLERIRRFYADLVARGVTPLTAGGDHLTSLPVLRAVAAGGAVGMIHFDSHTDLYDDYFGGYKLTHGTPFRRAIEEGLLDPKRIVQIGIRGSTYDGEDREYAAEVGVRIVGIEELMDRGPEAVMAEARAIVGTGPVYVSFDIDGVDPAQAPGTGTPEIGGFSTHVAQRMVRALDGLDIVGADLVEVSPPFDVGGITAYAGASLMFELLCVVANAVARRKGRAAVVNERLARVLGGPA</sequence>
<evidence type="ECO:0000313" key="5">
    <source>
        <dbReference type="EMBL" id="TDP87201.1"/>
    </source>
</evidence>
<dbReference type="AlphaFoldDB" id="A0A4R6RKL2"/>
<dbReference type="GO" id="GO:0008783">
    <property type="term" value="F:agmatinase activity"/>
    <property type="evidence" value="ECO:0007669"/>
    <property type="project" value="TreeGrafter"/>
</dbReference>
<dbReference type="InterPro" id="IPR006035">
    <property type="entry name" value="Ureohydrolase"/>
</dbReference>
<keyword evidence="3 4" id="KW-0378">Hydrolase</keyword>
<dbReference type="GO" id="GO:0046872">
    <property type="term" value="F:metal ion binding"/>
    <property type="evidence" value="ECO:0007669"/>
    <property type="project" value="UniProtKB-KW"/>
</dbReference>
<reference evidence="5 6" key="1">
    <citation type="submission" date="2019-03" db="EMBL/GenBank/DDBJ databases">
        <title>Genomic Encyclopedia of Type Strains, Phase IV (KMG-IV): sequencing the most valuable type-strain genomes for metagenomic binning, comparative biology and taxonomic classification.</title>
        <authorList>
            <person name="Goeker M."/>
        </authorList>
    </citation>
    <scope>NUCLEOTIDE SEQUENCE [LARGE SCALE GENOMIC DNA]</scope>
    <source>
        <strain evidence="5 6">DSM 102969</strain>
    </source>
</reference>
<protein>
    <submittedName>
        <fullName evidence="5">Guanidinopropionase</fullName>
    </submittedName>
</protein>
<dbReference type="Gene3D" id="3.40.800.10">
    <property type="entry name" value="Ureohydrolase domain"/>
    <property type="match status" value="1"/>
</dbReference>
<dbReference type="InterPro" id="IPR005925">
    <property type="entry name" value="Agmatinase-rel"/>
</dbReference>